<dbReference type="PANTHER" id="PTHR23504:SF114">
    <property type="entry name" value="PROTEIN ZINC INDUCED FACILITATOR-LIKE 1"/>
    <property type="match status" value="1"/>
</dbReference>
<evidence type="ECO:0000256" key="2">
    <source>
        <dbReference type="ARBA" id="ARBA00022448"/>
    </source>
</evidence>
<keyword evidence="2" id="KW-0813">Transport</keyword>
<accession>A0A438JCG5</accession>
<evidence type="ECO:0000256" key="5">
    <source>
        <dbReference type="ARBA" id="ARBA00023136"/>
    </source>
</evidence>
<dbReference type="PANTHER" id="PTHR23504">
    <property type="entry name" value="MAJOR FACILITATOR SUPERFAMILY DOMAIN-CONTAINING PROTEIN 10"/>
    <property type="match status" value="1"/>
</dbReference>
<proteinExistence type="predicted"/>
<evidence type="ECO:0000256" key="3">
    <source>
        <dbReference type="ARBA" id="ARBA00022692"/>
    </source>
</evidence>
<evidence type="ECO:0000256" key="4">
    <source>
        <dbReference type="ARBA" id="ARBA00022989"/>
    </source>
</evidence>
<organism evidence="6 7">
    <name type="scientific">Vitis vinifera</name>
    <name type="common">Grape</name>
    <dbReference type="NCBI Taxonomy" id="29760"/>
    <lineage>
        <taxon>Eukaryota</taxon>
        <taxon>Viridiplantae</taxon>
        <taxon>Streptophyta</taxon>
        <taxon>Embryophyta</taxon>
        <taxon>Tracheophyta</taxon>
        <taxon>Spermatophyta</taxon>
        <taxon>Magnoliopsida</taxon>
        <taxon>eudicotyledons</taxon>
        <taxon>Gunneridae</taxon>
        <taxon>Pentapetalae</taxon>
        <taxon>rosids</taxon>
        <taxon>Vitales</taxon>
        <taxon>Vitaceae</taxon>
        <taxon>Viteae</taxon>
        <taxon>Vitis</taxon>
    </lineage>
</organism>
<dbReference type="EMBL" id="QGNW01000050">
    <property type="protein sequence ID" value="RVX06630.1"/>
    <property type="molecule type" value="Genomic_DNA"/>
</dbReference>
<keyword evidence="5" id="KW-0472">Membrane</keyword>
<dbReference type="AlphaFoldDB" id="A0A438JCG5"/>
<name>A0A438JCG5_VITVI</name>
<dbReference type="GO" id="GO:0016020">
    <property type="term" value="C:membrane"/>
    <property type="evidence" value="ECO:0007669"/>
    <property type="project" value="UniProtKB-SubCell"/>
</dbReference>
<evidence type="ECO:0000313" key="6">
    <source>
        <dbReference type="EMBL" id="RVX06630.1"/>
    </source>
</evidence>
<reference evidence="6 7" key="1">
    <citation type="journal article" date="2018" name="PLoS Genet.">
        <title>Population sequencing reveals clonal diversity and ancestral inbreeding in the grapevine cultivar Chardonnay.</title>
        <authorList>
            <person name="Roach M.J."/>
            <person name="Johnson D.L."/>
            <person name="Bohlmann J."/>
            <person name="van Vuuren H.J."/>
            <person name="Jones S.J."/>
            <person name="Pretorius I.S."/>
            <person name="Schmidt S.A."/>
            <person name="Borneman A.R."/>
        </authorList>
    </citation>
    <scope>NUCLEOTIDE SEQUENCE [LARGE SCALE GENOMIC DNA]</scope>
    <source>
        <strain evidence="7">cv. Chardonnay</strain>
        <tissue evidence="6">Leaf</tissue>
    </source>
</reference>
<protein>
    <submittedName>
        <fullName evidence="6">Protein zinc induced facilitator 1</fullName>
    </submittedName>
</protein>
<sequence length="151" mass="17061">MQIPILLALPLHICLCVWDNYCLLLASGRFLNQFSSLSLHLHVHGITSLCYCCLFTAFDIQISGLTQETLHTHNENNKLSKNSYNALEAPCGFNAEEAVNEIEANKPTSKESLIKNWPLMSSIIVFCVFSLHDMAYSEVCLSLSFRFWNIS</sequence>
<gene>
    <name evidence="6" type="primary">ZIF1</name>
    <name evidence="6" type="ORF">CK203_029520</name>
</gene>
<evidence type="ECO:0000313" key="7">
    <source>
        <dbReference type="Proteomes" id="UP000288805"/>
    </source>
</evidence>
<keyword evidence="4" id="KW-1133">Transmembrane helix</keyword>
<keyword evidence="3" id="KW-0812">Transmembrane</keyword>
<evidence type="ECO:0000256" key="1">
    <source>
        <dbReference type="ARBA" id="ARBA00004141"/>
    </source>
</evidence>
<dbReference type="Proteomes" id="UP000288805">
    <property type="component" value="Unassembled WGS sequence"/>
</dbReference>
<comment type="caution">
    <text evidence="6">The sequence shown here is derived from an EMBL/GenBank/DDBJ whole genome shotgun (WGS) entry which is preliminary data.</text>
</comment>
<comment type="subcellular location">
    <subcellularLocation>
        <location evidence="1">Membrane</location>
        <topology evidence="1">Multi-pass membrane protein</topology>
    </subcellularLocation>
</comment>